<dbReference type="RefSeq" id="WP_044352419.1">
    <property type="nucleotide sequence ID" value="NZ_AZAC01000067.1"/>
</dbReference>
<dbReference type="InParanoid" id="A0A0D2J621"/>
<dbReference type="Proteomes" id="UP000032233">
    <property type="component" value="Unassembled WGS sequence"/>
</dbReference>
<dbReference type="OrthoDB" id="9810077at2"/>
<dbReference type="SUPFAM" id="SSF52540">
    <property type="entry name" value="P-loop containing nucleoside triphosphate hydrolases"/>
    <property type="match status" value="1"/>
</dbReference>
<dbReference type="PANTHER" id="PTHR43820">
    <property type="entry name" value="HIGH-AFFINITY BRANCHED-CHAIN AMINO ACID TRANSPORT ATP-BINDING PROTEIN LIVF"/>
    <property type="match status" value="1"/>
</dbReference>
<dbReference type="Gene3D" id="3.40.50.300">
    <property type="entry name" value="P-loop containing nucleotide triphosphate hydrolases"/>
    <property type="match status" value="1"/>
</dbReference>
<reference evidence="7 8" key="1">
    <citation type="submission" date="2013-11" db="EMBL/GenBank/DDBJ databases">
        <title>Metagenomic analysis of a methanogenic consortium involved in long chain n-alkane degradation.</title>
        <authorList>
            <person name="Davidova I.A."/>
            <person name="Callaghan A.V."/>
            <person name="Wawrik B."/>
            <person name="Pruitt S."/>
            <person name="Marks C."/>
            <person name="Duncan K.E."/>
            <person name="Suflita J.M."/>
        </authorList>
    </citation>
    <scope>NUCLEOTIDE SEQUENCE [LARGE SCALE GENOMIC DNA]</scope>
    <source>
        <strain evidence="7 8">SPR</strain>
    </source>
</reference>
<evidence type="ECO:0000256" key="5">
    <source>
        <dbReference type="ARBA" id="ARBA00022970"/>
    </source>
</evidence>
<evidence type="ECO:0000259" key="6">
    <source>
        <dbReference type="PROSITE" id="PS50893"/>
    </source>
</evidence>
<evidence type="ECO:0000256" key="4">
    <source>
        <dbReference type="ARBA" id="ARBA00022840"/>
    </source>
</evidence>
<dbReference type="CDD" id="cd03224">
    <property type="entry name" value="ABC_TM1139_LivF_branched"/>
    <property type="match status" value="1"/>
</dbReference>
<keyword evidence="8" id="KW-1185">Reference proteome</keyword>
<dbReference type="InterPro" id="IPR017871">
    <property type="entry name" value="ABC_transporter-like_CS"/>
</dbReference>
<comment type="caution">
    <text evidence="7">The sequence shown here is derived from an EMBL/GenBank/DDBJ whole genome shotgun (WGS) entry which is preliminary data.</text>
</comment>
<accession>A0A0D2J621</accession>
<evidence type="ECO:0000313" key="8">
    <source>
        <dbReference type="Proteomes" id="UP000032233"/>
    </source>
</evidence>
<gene>
    <name evidence="7" type="ORF">X474_26015</name>
</gene>
<dbReference type="InterPro" id="IPR027417">
    <property type="entry name" value="P-loop_NTPase"/>
</dbReference>
<dbReference type="AlphaFoldDB" id="A0A0D2J621"/>
<dbReference type="PROSITE" id="PS00211">
    <property type="entry name" value="ABC_TRANSPORTER_1"/>
    <property type="match status" value="1"/>
</dbReference>
<dbReference type="GO" id="GO:0005524">
    <property type="term" value="F:ATP binding"/>
    <property type="evidence" value="ECO:0007669"/>
    <property type="project" value="UniProtKB-KW"/>
</dbReference>
<dbReference type="InterPro" id="IPR003593">
    <property type="entry name" value="AAA+_ATPase"/>
</dbReference>
<organism evidence="7 8">
    <name type="scientific">Dethiosulfatarculus sandiegensis</name>
    <dbReference type="NCBI Taxonomy" id="1429043"/>
    <lineage>
        <taxon>Bacteria</taxon>
        <taxon>Pseudomonadati</taxon>
        <taxon>Thermodesulfobacteriota</taxon>
        <taxon>Desulfarculia</taxon>
        <taxon>Desulfarculales</taxon>
        <taxon>Desulfarculaceae</taxon>
        <taxon>Dethiosulfatarculus</taxon>
    </lineage>
</organism>
<dbReference type="GO" id="GO:0015658">
    <property type="term" value="F:branched-chain amino acid transmembrane transporter activity"/>
    <property type="evidence" value="ECO:0007669"/>
    <property type="project" value="TreeGrafter"/>
</dbReference>
<dbReference type="GO" id="GO:0016887">
    <property type="term" value="F:ATP hydrolysis activity"/>
    <property type="evidence" value="ECO:0007669"/>
    <property type="project" value="InterPro"/>
</dbReference>
<evidence type="ECO:0000256" key="3">
    <source>
        <dbReference type="ARBA" id="ARBA00022741"/>
    </source>
</evidence>
<keyword evidence="2" id="KW-0813">Transport</keyword>
<dbReference type="SMART" id="SM00382">
    <property type="entry name" value="AAA"/>
    <property type="match status" value="1"/>
</dbReference>
<name>A0A0D2J621_9BACT</name>
<evidence type="ECO:0000256" key="2">
    <source>
        <dbReference type="ARBA" id="ARBA00022448"/>
    </source>
</evidence>
<sequence length="235" mass="25569">MLLEINNLKAGYGNITILHGVNLEVNPGEIVCLIGPNGAGKSTVLRTVAGQLTPSQGEIIFEGQNVSKESPEKKGVKGLIFIPQGENIFPNLSLLENLEIAAFALKGNDTYQNRLNQVLGSFPWMKDRLNRPAKELSGGQRQALALSRIILLKPKLVLLDEPSLGLAPLVVEDIFSQIQAMNQQGISFLMVEQNARKGLSVSHRAYVLEQGKDRLTGTGAELLCDQRVQDLYLGG</sequence>
<dbReference type="PATRIC" id="fig|1429043.3.peg.5500"/>
<keyword evidence="3" id="KW-0547">Nucleotide-binding</keyword>
<dbReference type="STRING" id="1429043.X474_26015"/>
<evidence type="ECO:0000256" key="1">
    <source>
        <dbReference type="ARBA" id="ARBA00005417"/>
    </source>
</evidence>
<feature type="domain" description="ABC transporter" evidence="6">
    <location>
        <begin position="3"/>
        <end position="235"/>
    </location>
</feature>
<keyword evidence="4" id="KW-0067">ATP-binding</keyword>
<comment type="similarity">
    <text evidence="1">Belongs to the ABC transporter superfamily.</text>
</comment>
<dbReference type="InterPro" id="IPR052156">
    <property type="entry name" value="BCAA_Transport_ATP-bd_LivF"/>
</dbReference>
<dbReference type="PANTHER" id="PTHR43820:SF4">
    <property type="entry name" value="HIGH-AFFINITY BRANCHED-CHAIN AMINO ACID TRANSPORT ATP-BINDING PROTEIN LIVF"/>
    <property type="match status" value="1"/>
</dbReference>
<evidence type="ECO:0000313" key="7">
    <source>
        <dbReference type="EMBL" id="KIX11156.1"/>
    </source>
</evidence>
<proteinExistence type="inferred from homology"/>
<dbReference type="InterPro" id="IPR003439">
    <property type="entry name" value="ABC_transporter-like_ATP-bd"/>
</dbReference>
<dbReference type="GO" id="GO:0015807">
    <property type="term" value="P:L-amino acid transport"/>
    <property type="evidence" value="ECO:0007669"/>
    <property type="project" value="TreeGrafter"/>
</dbReference>
<dbReference type="Pfam" id="PF00005">
    <property type="entry name" value="ABC_tran"/>
    <property type="match status" value="1"/>
</dbReference>
<dbReference type="EMBL" id="AZAC01000067">
    <property type="protein sequence ID" value="KIX11156.1"/>
    <property type="molecule type" value="Genomic_DNA"/>
</dbReference>
<protein>
    <submittedName>
        <fullName evidence="7">Amino acid ABC transporter ATPase</fullName>
    </submittedName>
</protein>
<keyword evidence="5" id="KW-0029">Amino-acid transport</keyword>
<dbReference type="PROSITE" id="PS50893">
    <property type="entry name" value="ABC_TRANSPORTER_2"/>
    <property type="match status" value="1"/>
</dbReference>